<dbReference type="PANTHER" id="PTHR43191">
    <property type="entry name" value="RRNA METHYLTRANSFERASE 3"/>
    <property type="match status" value="1"/>
</dbReference>
<dbReference type="InterPro" id="IPR029026">
    <property type="entry name" value="tRNA_m1G_MTases_N"/>
</dbReference>
<dbReference type="SUPFAM" id="SSF75217">
    <property type="entry name" value="alpha/beta knot"/>
    <property type="match status" value="1"/>
</dbReference>
<name>A0A9D9GY38_9BACT</name>
<dbReference type="PANTHER" id="PTHR43191:SF2">
    <property type="entry name" value="RRNA METHYLTRANSFERASE 3, MITOCHONDRIAL"/>
    <property type="match status" value="1"/>
</dbReference>
<dbReference type="Gene3D" id="3.40.1280.10">
    <property type="match status" value="1"/>
</dbReference>
<dbReference type="Proteomes" id="UP000823635">
    <property type="component" value="Unassembled WGS sequence"/>
</dbReference>
<dbReference type="CDD" id="cd18104">
    <property type="entry name" value="SpoU-like_RNA-MTase"/>
    <property type="match status" value="1"/>
</dbReference>
<sequence>MYVTEITSAQNPRLKGFVRLMEKSRERKETGLFLVEGFREILRCIEGGYTLDSIVFNARGATEEQLTALEKRLGNSDVRYYSLKEELYSRLAYREGTENFIAIAKERKLSLTDILFKKENPFPLILVIESVEKPGNIGALLRTADACNADAVIICDPLTDLYNPNLIRASVGALFNLQVATCESREAIQWLKANGIKIFTAQLQDSQWYYNANMAQPCAIVMGSEADGLSQIWRDAADSRIKIPMLGISDSLNVSVSAAVLCYEAIRQRGL</sequence>
<protein>
    <submittedName>
        <fullName evidence="6">RNA methyltransferase</fullName>
    </submittedName>
</protein>
<gene>
    <name evidence="6" type="ORF">IAC68_05270</name>
</gene>
<comment type="similarity">
    <text evidence="1">Belongs to the class IV-like SAM-binding methyltransferase superfamily. RNA methyltransferase TrmH family.</text>
</comment>
<keyword evidence="2 6" id="KW-0489">Methyltransferase</keyword>
<dbReference type="InterPro" id="IPR029028">
    <property type="entry name" value="Alpha/beta_knot_MTases"/>
</dbReference>
<dbReference type="Pfam" id="PF22435">
    <property type="entry name" value="MRM3-like_sub_bind"/>
    <property type="match status" value="1"/>
</dbReference>
<dbReference type="InterPro" id="IPR053888">
    <property type="entry name" value="MRM3-like_sub_bind"/>
</dbReference>
<evidence type="ECO:0000256" key="2">
    <source>
        <dbReference type="ARBA" id="ARBA00022603"/>
    </source>
</evidence>
<dbReference type="AlphaFoldDB" id="A0A9D9GY38"/>
<dbReference type="InterPro" id="IPR051259">
    <property type="entry name" value="rRNA_Methyltransferase"/>
</dbReference>
<dbReference type="GO" id="GO:0032259">
    <property type="term" value="P:methylation"/>
    <property type="evidence" value="ECO:0007669"/>
    <property type="project" value="UniProtKB-KW"/>
</dbReference>
<reference evidence="6" key="1">
    <citation type="submission" date="2020-10" db="EMBL/GenBank/DDBJ databases">
        <authorList>
            <person name="Gilroy R."/>
        </authorList>
    </citation>
    <scope>NUCLEOTIDE SEQUENCE</scope>
    <source>
        <strain evidence="6">15467</strain>
    </source>
</reference>
<dbReference type="InterPro" id="IPR029064">
    <property type="entry name" value="Ribosomal_eL30-like_sf"/>
</dbReference>
<dbReference type="GO" id="GO:0003723">
    <property type="term" value="F:RNA binding"/>
    <property type="evidence" value="ECO:0007669"/>
    <property type="project" value="InterPro"/>
</dbReference>
<keyword evidence="3" id="KW-0808">Transferase</keyword>
<feature type="domain" description="tRNA/rRNA methyltransferase SpoU type" evidence="4">
    <location>
        <begin position="124"/>
        <end position="263"/>
    </location>
</feature>
<dbReference type="Pfam" id="PF00588">
    <property type="entry name" value="SpoU_methylase"/>
    <property type="match status" value="1"/>
</dbReference>
<organism evidence="6 7">
    <name type="scientific">Candidatus Egerieousia excrementavium</name>
    <dbReference type="NCBI Taxonomy" id="2840778"/>
    <lineage>
        <taxon>Bacteria</taxon>
        <taxon>Pseudomonadati</taxon>
        <taxon>Bacteroidota</taxon>
        <taxon>Bacteroidia</taxon>
        <taxon>Bacteroidales</taxon>
        <taxon>Candidatus Egerieousia</taxon>
    </lineage>
</organism>
<evidence type="ECO:0000256" key="3">
    <source>
        <dbReference type="ARBA" id="ARBA00022679"/>
    </source>
</evidence>
<evidence type="ECO:0000259" key="4">
    <source>
        <dbReference type="Pfam" id="PF00588"/>
    </source>
</evidence>
<accession>A0A9D9GY38</accession>
<dbReference type="EMBL" id="JADINB010000120">
    <property type="protein sequence ID" value="MBO8429321.1"/>
    <property type="molecule type" value="Genomic_DNA"/>
</dbReference>
<proteinExistence type="inferred from homology"/>
<dbReference type="InterPro" id="IPR001537">
    <property type="entry name" value="SpoU_MeTrfase"/>
</dbReference>
<evidence type="ECO:0000256" key="1">
    <source>
        <dbReference type="ARBA" id="ARBA00007228"/>
    </source>
</evidence>
<evidence type="ECO:0000313" key="6">
    <source>
        <dbReference type="EMBL" id="MBO8429321.1"/>
    </source>
</evidence>
<feature type="domain" description="MRM3-like substrate binding" evidence="5">
    <location>
        <begin position="11"/>
        <end position="102"/>
    </location>
</feature>
<evidence type="ECO:0000259" key="5">
    <source>
        <dbReference type="Pfam" id="PF22435"/>
    </source>
</evidence>
<reference evidence="6" key="2">
    <citation type="journal article" date="2021" name="PeerJ">
        <title>Extensive microbial diversity within the chicken gut microbiome revealed by metagenomics and culture.</title>
        <authorList>
            <person name="Gilroy R."/>
            <person name="Ravi A."/>
            <person name="Getino M."/>
            <person name="Pursley I."/>
            <person name="Horton D.L."/>
            <person name="Alikhan N.F."/>
            <person name="Baker D."/>
            <person name="Gharbi K."/>
            <person name="Hall N."/>
            <person name="Watson M."/>
            <person name="Adriaenssens E.M."/>
            <person name="Foster-Nyarko E."/>
            <person name="Jarju S."/>
            <person name="Secka A."/>
            <person name="Antonio M."/>
            <person name="Oren A."/>
            <person name="Chaudhuri R.R."/>
            <person name="La Ragione R."/>
            <person name="Hildebrand F."/>
            <person name="Pallen M.J."/>
        </authorList>
    </citation>
    <scope>NUCLEOTIDE SEQUENCE</scope>
    <source>
        <strain evidence="6">15467</strain>
    </source>
</reference>
<comment type="caution">
    <text evidence="6">The sequence shown here is derived from an EMBL/GenBank/DDBJ whole genome shotgun (WGS) entry which is preliminary data.</text>
</comment>
<dbReference type="GO" id="GO:0008173">
    <property type="term" value="F:RNA methyltransferase activity"/>
    <property type="evidence" value="ECO:0007669"/>
    <property type="project" value="InterPro"/>
</dbReference>
<dbReference type="Gene3D" id="3.30.1330.30">
    <property type="match status" value="1"/>
</dbReference>
<dbReference type="SUPFAM" id="SSF55315">
    <property type="entry name" value="L30e-like"/>
    <property type="match status" value="1"/>
</dbReference>
<evidence type="ECO:0000313" key="7">
    <source>
        <dbReference type="Proteomes" id="UP000823635"/>
    </source>
</evidence>
<dbReference type="GO" id="GO:0006396">
    <property type="term" value="P:RNA processing"/>
    <property type="evidence" value="ECO:0007669"/>
    <property type="project" value="InterPro"/>
</dbReference>